<accession>A0AAU9CVP2</accession>
<feature type="transmembrane region" description="Helical" evidence="6">
    <location>
        <begin position="376"/>
        <end position="396"/>
    </location>
</feature>
<dbReference type="InterPro" id="IPR025857">
    <property type="entry name" value="MacB_PCD"/>
</dbReference>
<keyword evidence="3 6" id="KW-0812">Transmembrane</keyword>
<dbReference type="PANTHER" id="PTHR30287">
    <property type="entry name" value="MEMBRANE COMPONENT OF PREDICTED ABC SUPERFAMILY METABOLITE UPTAKE TRANSPORTER"/>
    <property type="match status" value="1"/>
</dbReference>
<evidence type="ECO:0000256" key="5">
    <source>
        <dbReference type="ARBA" id="ARBA00023136"/>
    </source>
</evidence>
<protein>
    <recommendedName>
        <fullName evidence="11">Efflux ABC transporter, permease protein</fullName>
    </recommendedName>
</protein>
<keyword evidence="5 6" id="KW-0472">Membrane</keyword>
<keyword evidence="2" id="KW-1003">Cell membrane</keyword>
<proteinExistence type="predicted"/>
<dbReference type="EMBL" id="AP026802">
    <property type="protein sequence ID" value="BDR58049.1"/>
    <property type="molecule type" value="Genomic_DNA"/>
</dbReference>
<comment type="subcellular location">
    <subcellularLocation>
        <location evidence="1">Cell membrane</location>
        <topology evidence="1">Multi-pass membrane protein</topology>
    </subcellularLocation>
</comment>
<gene>
    <name evidence="9" type="ORF">XA3_04900</name>
</gene>
<feature type="domain" description="MacB-like periplasmic core" evidence="8">
    <location>
        <begin position="28"/>
        <end position="180"/>
    </location>
</feature>
<feature type="domain" description="ABC3 transporter permease C-terminal" evidence="7">
    <location>
        <begin position="583"/>
        <end position="700"/>
    </location>
</feature>
<evidence type="ECO:0000256" key="1">
    <source>
        <dbReference type="ARBA" id="ARBA00004651"/>
    </source>
</evidence>
<dbReference type="InterPro" id="IPR038766">
    <property type="entry name" value="Membrane_comp_ABC_pdt"/>
</dbReference>
<dbReference type="AlphaFoldDB" id="A0AAU9CVP2"/>
<evidence type="ECO:0000313" key="9">
    <source>
        <dbReference type="EMBL" id="BDR58049.1"/>
    </source>
</evidence>
<organism evidence="9 10">
    <name type="scientific">Xylocopilactobacillus apicola</name>
    <dbReference type="NCBI Taxonomy" id="2932184"/>
    <lineage>
        <taxon>Bacteria</taxon>
        <taxon>Bacillati</taxon>
        <taxon>Bacillota</taxon>
        <taxon>Bacilli</taxon>
        <taxon>Lactobacillales</taxon>
        <taxon>Lactobacillaceae</taxon>
        <taxon>Xylocopilactobacillus</taxon>
    </lineage>
</organism>
<dbReference type="Proteomes" id="UP001321861">
    <property type="component" value="Chromosome"/>
</dbReference>
<keyword evidence="4 6" id="KW-1133">Transmembrane helix</keyword>
<feature type="transmembrane region" description="Helical" evidence="6">
    <location>
        <begin position="669"/>
        <end position="692"/>
    </location>
</feature>
<evidence type="ECO:0000259" key="8">
    <source>
        <dbReference type="Pfam" id="PF12704"/>
    </source>
</evidence>
<evidence type="ECO:0000256" key="2">
    <source>
        <dbReference type="ARBA" id="ARBA00022475"/>
    </source>
</evidence>
<dbReference type="PANTHER" id="PTHR30287:SF1">
    <property type="entry name" value="INNER MEMBRANE PROTEIN"/>
    <property type="match status" value="1"/>
</dbReference>
<evidence type="ECO:0000313" key="10">
    <source>
        <dbReference type="Proteomes" id="UP001321861"/>
    </source>
</evidence>
<dbReference type="GO" id="GO:0005886">
    <property type="term" value="C:plasma membrane"/>
    <property type="evidence" value="ECO:0007669"/>
    <property type="project" value="UniProtKB-SubCell"/>
</dbReference>
<feature type="domain" description="ABC3 transporter permease C-terminal" evidence="7">
    <location>
        <begin position="215"/>
        <end position="336"/>
    </location>
</feature>
<feature type="transmembrane region" description="Helical" evidence="6">
    <location>
        <begin position="215"/>
        <end position="236"/>
    </location>
</feature>
<evidence type="ECO:0000256" key="3">
    <source>
        <dbReference type="ARBA" id="ARBA00022692"/>
    </source>
</evidence>
<feature type="transmembrane region" description="Helical" evidence="6">
    <location>
        <begin position="577"/>
        <end position="598"/>
    </location>
</feature>
<dbReference type="Pfam" id="PF02687">
    <property type="entry name" value="FtsX"/>
    <property type="match status" value="2"/>
</dbReference>
<sequence>MLTLGVTIFIGVDSTWRSLQVYQNEAYKRDNQADIELIIKPTVLDRKKIAGIKHVKNFETSLKTEQKNLVVNAVQPNFKLNGFTITGGKAKLKGNNCVLDQSFAEQNKIKVGDQMTIAKQQYKVAGLATSSSYLYLTPDSTTVIPNHKEYGFVYITNERPVVNRILLQTNQVKQVKKELQSVFKQDIISLSSTKETLNDLAVSQKITQYQTIGSLFPVVFFMIVILMSFTTMYRLINRERQTIGTMRSLGLSDSQILLHYLSYSFLVSIVGTVLGVVLGWKLIPPYIWRFFNELFVFGDYKIILDFKQVLLVSILGILCTCLATVFVFKRLSREKPAELLRDKVDEGHQSRILISSKMQVLNKLIFRQISNGKLRAIMTVIGVAGSTGLLLSALGIRDTVNGVANTVYERNYLYDAKIYLNQSVQTNKKNTEFLMEYPVFLMSASHDKTSIVHILEDQSKLIRIYQPSGEAVNLKTDEILITEKTAKLYDVKVGDRMRFYDSKGNLINFKVTTIGQLNIGQGVYLTQESWKNLAQNFVPTSIISKNQNLADLESHATKVTKTEQQKKDFLKSMSSTLSMSLLLILAAGSLLIIVLYNLGVLNFSDRSRSLATLSVLGFKNQELKKILSTENIFLSIAGIIIGIPVGKMLHHKIFANAGMGDELDFTPLIALKSYFITIGFTIALIVLVTFLLNRKIRKIKMVEALKSVE</sequence>
<keyword evidence="10" id="KW-1185">Reference proteome</keyword>
<evidence type="ECO:0008006" key="11">
    <source>
        <dbReference type="Google" id="ProtNLM"/>
    </source>
</evidence>
<dbReference type="InterPro" id="IPR003838">
    <property type="entry name" value="ABC3_permease_C"/>
</dbReference>
<dbReference type="KEGG" id="xap:XA3_04900"/>
<feature type="transmembrane region" description="Helical" evidence="6">
    <location>
        <begin position="257"/>
        <end position="280"/>
    </location>
</feature>
<evidence type="ECO:0000256" key="6">
    <source>
        <dbReference type="SAM" id="Phobius"/>
    </source>
</evidence>
<feature type="transmembrane region" description="Helical" evidence="6">
    <location>
        <begin position="309"/>
        <end position="328"/>
    </location>
</feature>
<name>A0AAU9CVP2_9LACO</name>
<evidence type="ECO:0000256" key="4">
    <source>
        <dbReference type="ARBA" id="ARBA00022989"/>
    </source>
</evidence>
<evidence type="ECO:0000259" key="7">
    <source>
        <dbReference type="Pfam" id="PF02687"/>
    </source>
</evidence>
<dbReference type="Pfam" id="PF12704">
    <property type="entry name" value="MacB_PCD"/>
    <property type="match status" value="1"/>
</dbReference>
<feature type="transmembrane region" description="Helical" evidence="6">
    <location>
        <begin position="632"/>
        <end position="649"/>
    </location>
</feature>
<reference evidence="9 10" key="1">
    <citation type="journal article" date="2023" name="Microbiol. Spectr.">
        <title>Symbiosis of Carpenter Bees with Uncharacterized Lactic Acid Bacteria Showing NAD Auxotrophy.</title>
        <authorList>
            <person name="Kawasaki S."/>
            <person name="Ozawa K."/>
            <person name="Mori T."/>
            <person name="Yamamoto A."/>
            <person name="Ito M."/>
            <person name="Ohkuma M."/>
            <person name="Sakamoto M."/>
            <person name="Matsutani M."/>
        </authorList>
    </citation>
    <scope>NUCLEOTIDE SEQUENCE [LARGE SCALE GENOMIC DNA]</scope>
    <source>
        <strain evidence="9 10">XA3</strain>
    </source>
</reference>